<keyword evidence="1" id="KW-0812">Transmembrane</keyword>
<feature type="transmembrane region" description="Helical" evidence="1">
    <location>
        <begin position="50"/>
        <end position="73"/>
    </location>
</feature>
<name>A0A7W5EQU1_9GAMM</name>
<keyword evidence="1" id="KW-0472">Membrane</keyword>
<organism evidence="2 3">
    <name type="scientific">Halomonas stenophila</name>
    <dbReference type="NCBI Taxonomy" id="795312"/>
    <lineage>
        <taxon>Bacteria</taxon>
        <taxon>Pseudomonadati</taxon>
        <taxon>Pseudomonadota</taxon>
        <taxon>Gammaproteobacteria</taxon>
        <taxon>Oceanospirillales</taxon>
        <taxon>Halomonadaceae</taxon>
        <taxon>Halomonas</taxon>
    </lineage>
</organism>
<comment type="caution">
    <text evidence="2">The sequence shown here is derived from an EMBL/GenBank/DDBJ whole genome shotgun (WGS) entry which is preliminary data.</text>
</comment>
<feature type="transmembrane region" description="Helical" evidence="1">
    <location>
        <begin position="25"/>
        <end position="43"/>
    </location>
</feature>
<feature type="transmembrane region" description="Helical" evidence="1">
    <location>
        <begin position="85"/>
        <end position="104"/>
    </location>
</feature>
<dbReference type="NCBIfam" id="NF037970">
    <property type="entry name" value="vanZ_1"/>
    <property type="match status" value="1"/>
</dbReference>
<keyword evidence="1" id="KW-1133">Transmembrane helix</keyword>
<dbReference type="RefSeq" id="WP_183382247.1">
    <property type="nucleotide sequence ID" value="NZ_JACHXR010000001.1"/>
</dbReference>
<keyword evidence="3" id="KW-1185">Reference proteome</keyword>
<gene>
    <name evidence="2" type="ORF">FHR97_000578</name>
</gene>
<evidence type="ECO:0000313" key="2">
    <source>
        <dbReference type="EMBL" id="MBB3229763.1"/>
    </source>
</evidence>
<reference evidence="2 3" key="1">
    <citation type="submission" date="2020-08" db="EMBL/GenBank/DDBJ databases">
        <title>Genomic Encyclopedia of Type Strains, Phase III (KMG-III): the genomes of soil and plant-associated and newly described type strains.</title>
        <authorList>
            <person name="Whitman W."/>
        </authorList>
    </citation>
    <scope>NUCLEOTIDE SEQUENCE [LARGE SCALE GENOMIC DNA]</scope>
    <source>
        <strain evidence="2 3">CECT 7744</strain>
    </source>
</reference>
<dbReference type="Proteomes" id="UP000518892">
    <property type="component" value="Unassembled WGS sequence"/>
</dbReference>
<sequence length="109" mass="11472">MAFLAGGLIPGALRAAIEQRLHLPFAVPPVAHFLLSGVMAAGLRWCRPYWPLAVVLMVVLTIGGLAEVAQVWVPGRQPSWGDMGLDLAGAVAGVVVIVLTRRLGALLAR</sequence>
<proteinExistence type="predicted"/>
<protein>
    <submittedName>
        <fullName evidence="2">VanZ family protein</fullName>
    </submittedName>
</protein>
<dbReference type="AlphaFoldDB" id="A0A7W5EQU1"/>
<evidence type="ECO:0000313" key="3">
    <source>
        <dbReference type="Proteomes" id="UP000518892"/>
    </source>
</evidence>
<dbReference type="EMBL" id="JACHXR010000001">
    <property type="protein sequence ID" value="MBB3229763.1"/>
    <property type="molecule type" value="Genomic_DNA"/>
</dbReference>
<accession>A0A7W5EQU1</accession>
<evidence type="ECO:0000256" key="1">
    <source>
        <dbReference type="SAM" id="Phobius"/>
    </source>
</evidence>